<feature type="signal peptide" evidence="2">
    <location>
        <begin position="1"/>
        <end position="22"/>
    </location>
</feature>
<protein>
    <submittedName>
        <fullName evidence="5 6">Uncharacterized protein LOC117564046</fullName>
    </submittedName>
</protein>
<evidence type="ECO:0000256" key="1">
    <source>
        <dbReference type="SAM" id="Phobius"/>
    </source>
</evidence>
<dbReference type="CDD" id="cd00037">
    <property type="entry name" value="CLECT"/>
    <property type="match status" value="1"/>
</dbReference>
<evidence type="ECO:0000259" key="3">
    <source>
        <dbReference type="PROSITE" id="PS50041"/>
    </source>
</evidence>
<sequence length="289" mass="33418">MNNKKILDCFTLLLCGLQICNCLSYEKVGEGYYFIGIGHTDENIFDYFDARRSCWQNGGELVSVETAEEMMLLQIYISSKGFSVVFKSKMEKSCETMLLALLLLASYAIIYMHFWKPRCMKPFVEIGSSCYFFSTNKAPTYEYYKVSYKSRIYSVPAMLDWLHAGFACEAMDSNARLVSIESAEEMRNLANFMLHSAHANTHPHFWSGGHRGNLAAKVFDHLSMKNFYWLNELHPMNYSNFLQHDPDGGSKRYPNGYCVYLDFLKADLVMRSANCKHQMAFVCELPWQR</sequence>
<name>A0A9C6WGM9_DROAB</name>
<feature type="chain" id="PRO_5044698029" evidence="2">
    <location>
        <begin position="23"/>
        <end position="289"/>
    </location>
</feature>
<dbReference type="InterPro" id="IPR001304">
    <property type="entry name" value="C-type_lectin-like"/>
</dbReference>
<dbReference type="SMART" id="SM00034">
    <property type="entry name" value="CLECT"/>
    <property type="match status" value="1"/>
</dbReference>
<dbReference type="Proteomes" id="UP000515160">
    <property type="component" value="Chromosome 2L"/>
</dbReference>
<reference evidence="5 6" key="1">
    <citation type="submission" date="2025-04" db="UniProtKB">
        <authorList>
            <consortium name="RefSeq"/>
        </authorList>
    </citation>
    <scope>IDENTIFICATION</scope>
    <source>
        <strain evidence="5 6">15112-1751.03</strain>
        <tissue evidence="5 6">Whole Adult</tissue>
    </source>
</reference>
<evidence type="ECO:0000256" key="2">
    <source>
        <dbReference type="SAM" id="SignalP"/>
    </source>
</evidence>
<feature type="domain" description="C-type lectin" evidence="3">
    <location>
        <begin position="148"/>
        <end position="284"/>
    </location>
</feature>
<gene>
    <name evidence="5 6" type="primary">LOC117564046</name>
</gene>
<dbReference type="PANTHER" id="PTHR45710">
    <property type="entry name" value="C-TYPE LECTIN DOMAIN-CONTAINING PROTEIN 180"/>
    <property type="match status" value="1"/>
</dbReference>
<evidence type="ECO:0000313" key="4">
    <source>
        <dbReference type="Proteomes" id="UP000515160"/>
    </source>
</evidence>
<organism evidence="4 6">
    <name type="scientific">Drosophila albomicans</name>
    <name type="common">Fruit fly</name>
    <dbReference type="NCBI Taxonomy" id="7291"/>
    <lineage>
        <taxon>Eukaryota</taxon>
        <taxon>Metazoa</taxon>
        <taxon>Ecdysozoa</taxon>
        <taxon>Arthropoda</taxon>
        <taxon>Hexapoda</taxon>
        <taxon>Insecta</taxon>
        <taxon>Pterygota</taxon>
        <taxon>Neoptera</taxon>
        <taxon>Endopterygota</taxon>
        <taxon>Diptera</taxon>
        <taxon>Brachycera</taxon>
        <taxon>Muscomorpha</taxon>
        <taxon>Ephydroidea</taxon>
        <taxon>Drosophilidae</taxon>
        <taxon>Drosophila</taxon>
    </lineage>
</organism>
<keyword evidence="1" id="KW-1133">Transmembrane helix</keyword>
<dbReference type="InterPro" id="IPR050828">
    <property type="entry name" value="C-type_lectin/matrix_domain"/>
</dbReference>
<evidence type="ECO:0000313" key="6">
    <source>
        <dbReference type="RefSeq" id="XP_051858882.1"/>
    </source>
</evidence>
<dbReference type="OrthoDB" id="7833541at2759"/>
<keyword evidence="1" id="KW-0812">Transmembrane</keyword>
<feature type="transmembrane region" description="Helical" evidence="1">
    <location>
        <begin position="96"/>
        <end position="114"/>
    </location>
</feature>
<dbReference type="AlphaFoldDB" id="A0A9C6WGM9"/>
<keyword evidence="1" id="KW-0472">Membrane</keyword>
<dbReference type="PROSITE" id="PS50041">
    <property type="entry name" value="C_TYPE_LECTIN_2"/>
    <property type="match status" value="1"/>
</dbReference>
<dbReference type="SUPFAM" id="SSF56436">
    <property type="entry name" value="C-type lectin-like"/>
    <property type="match status" value="2"/>
</dbReference>
<keyword evidence="2" id="KW-0732">Signal</keyword>
<dbReference type="RefSeq" id="XP_051858882.1">
    <property type="nucleotide sequence ID" value="XM_052002922.1"/>
</dbReference>
<evidence type="ECO:0000313" key="5">
    <source>
        <dbReference type="RefSeq" id="XP_051858881.1"/>
    </source>
</evidence>
<dbReference type="GeneID" id="117564046"/>
<keyword evidence="4" id="KW-1185">Reference proteome</keyword>
<proteinExistence type="predicted"/>
<accession>A0A9C6WGM9</accession>
<dbReference type="InterPro" id="IPR016186">
    <property type="entry name" value="C-type_lectin-like/link_sf"/>
</dbReference>
<dbReference type="PANTHER" id="PTHR45710:SF26">
    <property type="entry name" value="RH26557P"/>
    <property type="match status" value="1"/>
</dbReference>
<dbReference type="RefSeq" id="XP_051858881.1">
    <property type="nucleotide sequence ID" value="XM_052002921.1"/>
</dbReference>
<dbReference type="InterPro" id="IPR016187">
    <property type="entry name" value="CTDL_fold"/>
</dbReference>
<dbReference type="Gene3D" id="3.10.100.10">
    <property type="entry name" value="Mannose-Binding Protein A, subunit A"/>
    <property type="match status" value="1"/>
</dbReference>